<proteinExistence type="predicted"/>
<gene>
    <name evidence="5" type="ORF">IC614_05495</name>
</gene>
<dbReference type="NCBIfam" id="NF004127">
    <property type="entry name" value="PRK05617.1"/>
    <property type="match status" value="1"/>
</dbReference>
<dbReference type="PANTHER" id="PTHR43176:SF3">
    <property type="entry name" value="3-HYDROXYISOBUTYRYL-COA HYDROLASE, MITOCHONDRIAL"/>
    <property type="match status" value="1"/>
</dbReference>
<dbReference type="InterPro" id="IPR029045">
    <property type="entry name" value="ClpP/crotonase-like_dom_sf"/>
</dbReference>
<dbReference type="InterPro" id="IPR032259">
    <property type="entry name" value="HIBYL-CoA-H"/>
</dbReference>
<organism evidence="5 6">
    <name type="scientific">Allosphingosinicella flava</name>
    <dbReference type="NCBI Taxonomy" id="2771430"/>
    <lineage>
        <taxon>Bacteria</taxon>
        <taxon>Pseudomonadati</taxon>
        <taxon>Pseudomonadota</taxon>
        <taxon>Alphaproteobacteria</taxon>
        <taxon>Sphingomonadales</taxon>
        <taxon>Sphingomonadaceae</taxon>
        <taxon>Allosphingosinicella</taxon>
    </lineage>
</organism>
<dbReference type="FunFam" id="3.90.226.10:FF:000026">
    <property type="entry name" value="3-hydroxyisobutyryl-CoA hydrolase, mitochondrial"/>
    <property type="match status" value="1"/>
</dbReference>
<keyword evidence="6" id="KW-1185">Reference proteome</keyword>
<dbReference type="Pfam" id="PF16113">
    <property type="entry name" value="ECH_2"/>
    <property type="match status" value="1"/>
</dbReference>
<dbReference type="GO" id="GO:0006574">
    <property type="term" value="P:L-valine catabolic process"/>
    <property type="evidence" value="ECO:0007669"/>
    <property type="project" value="TreeGrafter"/>
</dbReference>
<keyword evidence="3" id="KW-0378">Hydrolase</keyword>
<dbReference type="Proteomes" id="UP000594873">
    <property type="component" value="Chromosome"/>
</dbReference>
<evidence type="ECO:0000256" key="3">
    <source>
        <dbReference type="ARBA" id="ARBA00022801"/>
    </source>
</evidence>
<dbReference type="PANTHER" id="PTHR43176">
    <property type="entry name" value="3-HYDROXYISOBUTYRYL-COA HYDROLASE-RELATED"/>
    <property type="match status" value="1"/>
</dbReference>
<evidence type="ECO:0000313" key="5">
    <source>
        <dbReference type="EMBL" id="QPQ56031.1"/>
    </source>
</evidence>
<reference evidence="5 6" key="1">
    <citation type="submission" date="2020-11" db="EMBL/GenBank/DDBJ databases">
        <title>Genome seq and assembly of Sphingosinicella sp.</title>
        <authorList>
            <person name="Chhetri G."/>
        </authorList>
    </citation>
    <scope>NUCLEOTIDE SEQUENCE [LARGE SCALE GENOMIC DNA]</scope>
    <source>
        <strain evidence="5 6">UDD2</strain>
    </source>
</reference>
<evidence type="ECO:0000259" key="4">
    <source>
        <dbReference type="Pfam" id="PF16113"/>
    </source>
</evidence>
<evidence type="ECO:0000313" key="6">
    <source>
        <dbReference type="Proteomes" id="UP000594873"/>
    </source>
</evidence>
<accession>A0A7T2GLG1</accession>
<dbReference type="EC" id="3.1.2.4" evidence="2"/>
<dbReference type="CDD" id="cd06558">
    <property type="entry name" value="crotonase-like"/>
    <property type="match status" value="1"/>
</dbReference>
<dbReference type="EMBL" id="CP065592">
    <property type="protein sequence ID" value="QPQ56031.1"/>
    <property type="molecule type" value="Genomic_DNA"/>
</dbReference>
<sequence length="348" mass="38104">MSDVLTFIDGKVGRIRLNRPKAIHALTKDMCSAMIAALMEWRDDPGVETVIIDHAEGRGFCAGGDVRMLAESGSSDGADARAFFHEEYRLNHLLFTYAKPVVAFMDGITMGGGVGISQPAKYRVATENTRFAMPETAIGLFPDVGGGWYLSRLPGRVGQFLALTGARMDGAECHYLGLATHYIPAEKLEDVKAQIVVKPDRIEGILGTAGATAPDAKIAGNLIAINRHFASDRLEDILASLEGDESEWAQTELVTLRSKSPQACKVSLRQLAEGARMTDFADEMRMEYRIATHVVQRPDFAEGVRAVLIDKDNQPKWNPDTPEGVSDHMIDTIFSPLSEAEEWTPLKL</sequence>
<evidence type="ECO:0000256" key="1">
    <source>
        <dbReference type="ARBA" id="ARBA00001709"/>
    </source>
</evidence>
<dbReference type="RefSeq" id="WP_200972891.1">
    <property type="nucleotide sequence ID" value="NZ_CP065592.1"/>
</dbReference>
<dbReference type="GO" id="GO:0003860">
    <property type="term" value="F:3-hydroxyisobutyryl-CoA hydrolase activity"/>
    <property type="evidence" value="ECO:0007669"/>
    <property type="project" value="UniProtKB-EC"/>
</dbReference>
<evidence type="ECO:0000256" key="2">
    <source>
        <dbReference type="ARBA" id="ARBA00011915"/>
    </source>
</evidence>
<keyword evidence="5" id="KW-0413">Isomerase</keyword>
<dbReference type="Gene3D" id="3.90.226.10">
    <property type="entry name" value="2-enoyl-CoA Hydratase, Chain A, domain 1"/>
    <property type="match status" value="1"/>
</dbReference>
<dbReference type="AlphaFoldDB" id="A0A7T2GLG1"/>
<dbReference type="SUPFAM" id="SSF52096">
    <property type="entry name" value="ClpP/crotonase"/>
    <property type="match status" value="1"/>
</dbReference>
<comment type="catalytic activity">
    <reaction evidence="1">
        <text>3-hydroxy-2-methylpropanoyl-CoA + H2O = 3-hydroxy-2-methylpropanoate + CoA + H(+)</text>
        <dbReference type="Rhea" id="RHEA:20888"/>
        <dbReference type="ChEBI" id="CHEBI:11805"/>
        <dbReference type="ChEBI" id="CHEBI:15377"/>
        <dbReference type="ChEBI" id="CHEBI:15378"/>
        <dbReference type="ChEBI" id="CHEBI:57287"/>
        <dbReference type="ChEBI" id="CHEBI:57340"/>
        <dbReference type="EC" id="3.1.2.4"/>
    </reaction>
</comment>
<dbReference type="KEGG" id="sflv:IC614_05495"/>
<name>A0A7T2GLG1_9SPHN</name>
<dbReference type="InterPro" id="IPR045004">
    <property type="entry name" value="ECH_dom"/>
</dbReference>
<dbReference type="GO" id="GO:0016853">
    <property type="term" value="F:isomerase activity"/>
    <property type="evidence" value="ECO:0007669"/>
    <property type="project" value="UniProtKB-KW"/>
</dbReference>
<protein>
    <recommendedName>
        <fullName evidence="2">3-hydroxyisobutyryl-CoA hydrolase</fullName>
        <ecNumber evidence="2">3.1.2.4</ecNumber>
    </recommendedName>
</protein>
<feature type="domain" description="Enoyl-CoA hydratase/isomerase" evidence="4">
    <location>
        <begin position="12"/>
        <end position="334"/>
    </location>
</feature>